<dbReference type="Proteomes" id="UP001162483">
    <property type="component" value="Unassembled WGS sequence"/>
</dbReference>
<gene>
    <name evidence="1" type="ORF">SPARVUS_LOCUS13399167</name>
</gene>
<protein>
    <submittedName>
        <fullName evidence="1">Uncharacterized protein</fullName>
    </submittedName>
</protein>
<evidence type="ECO:0000313" key="2">
    <source>
        <dbReference type="Proteomes" id="UP001162483"/>
    </source>
</evidence>
<evidence type="ECO:0000313" key="1">
    <source>
        <dbReference type="EMBL" id="CAI9603989.1"/>
    </source>
</evidence>
<organism evidence="1 2">
    <name type="scientific">Staurois parvus</name>
    <dbReference type="NCBI Taxonomy" id="386267"/>
    <lineage>
        <taxon>Eukaryota</taxon>
        <taxon>Metazoa</taxon>
        <taxon>Chordata</taxon>
        <taxon>Craniata</taxon>
        <taxon>Vertebrata</taxon>
        <taxon>Euteleostomi</taxon>
        <taxon>Amphibia</taxon>
        <taxon>Batrachia</taxon>
        <taxon>Anura</taxon>
        <taxon>Neobatrachia</taxon>
        <taxon>Ranoidea</taxon>
        <taxon>Ranidae</taxon>
        <taxon>Staurois</taxon>
    </lineage>
</organism>
<sequence length="62" mass="6959">LHLAQFSQESTILLVNAKSIHIHWIARQRSVIHHTREHISTAVESSGGVLYTTASNALHCTW</sequence>
<comment type="caution">
    <text evidence="1">The sequence shown here is derived from an EMBL/GenBank/DDBJ whole genome shotgun (WGS) entry which is preliminary data.</text>
</comment>
<keyword evidence="2" id="KW-1185">Reference proteome</keyword>
<feature type="non-terminal residue" evidence="1">
    <location>
        <position position="1"/>
    </location>
</feature>
<dbReference type="EMBL" id="CATNWA010017911">
    <property type="protein sequence ID" value="CAI9603989.1"/>
    <property type="molecule type" value="Genomic_DNA"/>
</dbReference>
<accession>A0ABN9G3S4</accession>
<name>A0ABN9G3S4_9NEOB</name>
<reference evidence="1" key="1">
    <citation type="submission" date="2023-05" db="EMBL/GenBank/DDBJ databases">
        <authorList>
            <person name="Stuckert A."/>
        </authorList>
    </citation>
    <scope>NUCLEOTIDE SEQUENCE</scope>
</reference>
<proteinExistence type="predicted"/>